<dbReference type="SUPFAM" id="SSF56601">
    <property type="entry name" value="beta-lactamase/transpeptidase-like"/>
    <property type="match status" value="1"/>
</dbReference>
<dbReference type="OrthoDB" id="9801061at2"/>
<dbReference type="Pfam" id="PF00144">
    <property type="entry name" value="Beta-lactamase"/>
    <property type="match status" value="1"/>
</dbReference>
<feature type="compositionally biased region" description="Polar residues" evidence="1">
    <location>
        <begin position="42"/>
        <end position="52"/>
    </location>
</feature>
<dbReference type="AlphaFoldDB" id="A0A2L0EMJ3"/>
<dbReference type="PANTHER" id="PTHR46825:SF15">
    <property type="entry name" value="BETA-LACTAMASE-RELATED DOMAIN-CONTAINING PROTEIN"/>
    <property type="match status" value="1"/>
</dbReference>
<feature type="chain" id="PRO_5014947202" evidence="2">
    <location>
        <begin position="23"/>
        <end position="705"/>
    </location>
</feature>
<dbReference type="InterPro" id="IPR050491">
    <property type="entry name" value="AmpC-like"/>
</dbReference>
<dbReference type="InterPro" id="IPR012338">
    <property type="entry name" value="Beta-lactam/transpept-like"/>
</dbReference>
<evidence type="ECO:0000259" key="3">
    <source>
        <dbReference type="Pfam" id="PF00144"/>
    </source>
</evidence>
<evidence type="ECO:0000313" key="5">
    <source>
        <dbReference type="Proteomes" id="UP000238348"/>
    </source>
</evidence>
<dbReference type="InterPro" id="IPR001466">
    <property type="entry name" value="Beta-lactam-related"/>
</dbReference>
<dbReference type="Gene3D" id="3.40.710.10">
    <property type="entry name" value="DD-peptidase/beta-lactamase superfamily"/>
    <property type="match status" value="1"/>
</dbReference>
<protein>
    <submittedName>
        <fullName evidence="4">Serine hydrolase</fullName>
    </submittedName>
</protein>
<evidence type="ECO:0000313" key="4">
    <source>
        <dbReference type="EMBL" id="AUX40482.1"/>
    </source>
</evidence>
<evidence type="ECO:0000256" key="2">
    <source>
        <dbReference type="SAM" id="SignalP"/>
    </source>
</evidence>
<name>A0A2L0EMJ3_SORCE</name>
<sequence length="705" mass="76317">MMGHQPCAALVALTLLAPPVISCGGAEPAAASVPRSPRTAAPSGTSDVTAPSSALEAPPGAVTITLDADTRMKTTTGATFTASRGWTATTSRDLVLLVEPDREATVAFVDTSEPDLEKAIAAAWKLKSPGFTRQVKQTMMPPARDGWEGVVRLDYETPRAEHRVIFAIARRKVDITYITLVDATEAGFGRRAAQAKMMFESMRAPGMEEESFRGKEARAFDAAGARALEGFIVEGIRKSKIPGAAVAVVQGGKIVYAKGFGVRAAGKKEPVTPDTLFMIGSITKSLTTVMMAAVVDAGKMSWDTPVTQIYPKFALGDADATKMLTMKHTACACTGLPRQDMDFFFGYLKATPESRIEQMRAMKPTTGFGETYQYSNSMASAGGYIAAHALYPDRPLGQAYDLAMKEKVFDPMGMRSTTFDRGAASRGNHALPHGATIELDYVAAPLKAEDWVSPTRPAGGAWSNVNDMARYLMVELRKGKTPEGKQVVSEANLTRRYQPMVKVGGRSAYGLGLGIKDLHGVEVFWHDGGTLGFNTVMLFMPEQDTGFVLLTNADGGWMLADAAQRRLLELLFDGKQEAAQNLDFSLKRRAEEIAIEVAKLERAPQKEWVDRIATVYHNDVLGKITVAWRGGRALVDTGEWKSGFGVSKESDGTEKLVLIDSPYVGWELLLAKQGDKRTLTLATAQQKHVFVETEPAAYGAGQRRH</sequence>
<dbReference type="GO" id="GO:0016787">
    <property type="term" value="F:hydrolase activity"/>
    <property type="evidence" value="ECO:0007669"/>
    <property type="project" value="UniProtKB-KW"/>
</dbReference>
<keyword evidence="2" id="KW-0732">Signal</keyword>
<keyword evidence="4" id="KW-0378">Hydrolase</keyword>
<accession>A0A2L0EMJ3</accession>
<feature type="domain" description="Beta-lactamase-related" evidence="3">
    <location>
        <begin position="232"/>
        <end position="567"/>
    </location>
</feature>
<feature type="signal peptide" evidence="2">
    <location>
        <begin position="1"/>
        <end position="22"/>
    </location>
</feature>
<dbReference type="RefSeq" id="WP_159396793.1">
    <property type="nucleotide sequence ID" value="NZ_CP012673.1"/>
</dbReference>
<dbReference type="EMBL" id="CP012673">
    <property type="protein sequence ID" value="AUX40482.1"/>
    <property type="molecule type" value="Genomic_DNA"/>
</dbReference>
<dbReference type="Proteomes" id="UP000238348">
    <property type="component" value="Chromosome"/>
</dbReference>
<organism evidence="4 5">
    <name type="scientific">Sorangium cellulosum</name>
    <name type="common">Polyangium cellulosum</name>
    <dbReference type="NCBI Taxonomy" id="56"/>
    <lineage>
        <taxon>Bacteria</taxon>
        <taxon>Pseudomonadati</taxon>
        <taxon>Myxococcota</taxon>
        <taxon>Polyangia</taxon>
        <taxon>Polyangiales</taxon>
        <taxon>Polyangiaceae</taxon>
        <taxon>Sorangium</taxon>
    </lineage>
</organism>
<feature type="region of interest" description="Disordered" evidence="1">
    <location>
        <begin position="26"/>
        <end position="58"/>
    </location>
</feature>
<reference evidence="4 5" key="1">
    <citation type="submission" date="2015-09" db="EMBL/GenBank/DDBJ databases">
        <title>Sorangium comparison.</title>
        <authorList>
            <person name="Zaburannyi N."/>
            <person name="Bunk B."/>
            <person name="Overmann J."/>
            <person name="Mueller R."/>
        </authorList>
    </citation>
    <scope>NUCLEOTIDE SEQUENCE [LARGE SCALE GENOMIC DNA]</scope>
    <source>
        <strain evidence="4 5">So ce26</strain>
    </source>
</reference>
<proteinExistence type="predicted"/>
<dbReference type="PANTHER" id="PTHR46825">
    <property type="entry name" value="D-ALANYL-D-ALANINE-CARBOXYPEPTIDASE/ENDOPEPTIDASE AMPH"/>
    <property type="match status" value="1"/>
</dbReference>
<evidence type="ECO:0000256" key="1">
    <source>
        <dbReference type="SAM" id="MobiDB-lite"/>
    </source>
</evidence>
<gene>
    <name evidence="4" type="ORF">SOCE26_018830</name>
</gene>